<comment type="caution">
    <text evidence="1">The sequence shown here is derived from an EMBL/GenBank/DDBJ whole genome shotgun (WGS) entry which is preliminary data.</text>
</comment>
<reference evidence="1 2" key="1">
    <citation type="submission" date="2016-08" db="EMBL/GenBank/DDBJ databases">
        <title>Novel Firmicutes and Novel Genomes.</title>
        <authorList>
            <person name="Poppleton D.I."/>
            <person name="Gribaldo S."/>
        </authorList>
    </citation>
    <scope>NUCLEOTIDE SEQUENCE [LARGE SCALE GENOMIC DNA]</scope>
    <source>
        <strain evidence="1 2">CTT3</strain>
    </source>
</reference>
<dbReference type="InterPro" id="IPR003745">
    <property type="entry name" value="DUF166"/>
</dbReference>
<accession>A0A419T264</accession>
<organism evidence="1 2">
    <name type="scientific">Thermohalobacter berrensis</name>
    <dbReference type="NCBI Taxonomy" id="99594"/>
    <lineage>
        <taxon>Bacteria</taxon>
        <taxon>Bacillati</taxon>
        <taxon>Bacillota</taxon>
        <taxon>Tissierellia</taxon>
        <taxon>Tissierellales</taxon>
        <taxon>Thermohalobacteraceae</taxon>
        <taxon>Thermohalobacter</taxon>
    </lineage>
</organism>
<sequence length="268" mass="30926">MNITIIHSNKSHKMPKTVFEMQTDTKFANNKFIPHLKDEKKVCNLCGKKCYWCRGEYNLDFSQNIKEIISLPDVYPLFVDNPLDYLPEKFKKSDVFIPLGIHEDILIEIPRLAYESGGKALIVPIEDSKWVSRWVKDKTIEECKKYSLEYAFPKPFCTLNKGKSKTINQFIEIFKIGKPRFKFYVNSNDIIEWAEVIISAPCGNGYNIAKHLTGSKLGEEAKMRVAKYWHSFPCMGSMEVDPELGDTILHIGGYTHYEALENAEIVRI</sequence>
<keyword evidence="2" id="KW-1185">Reference proteome</keyword>
<protein>
    <recommendedName>
        <fullName evidence="3">Thymidylate synthase</fullName>
    </recommendedName>
</protein>
<dbReference type="Proteomes" id="UP000284177">
    <property type="component" value="Unassembled WGS sequence"/>
</dbReference>
<dbReference type="EMBL" id="MCIB01000016">
    <property type="protein sequence ID" value="RKD31650.1"/>
    <property type="molecule type" value="Genomic_DNA"/>
</dbReference>
<name>A0A419T264_9FIRM</name>
<evidence type="ECO:0000313" key="1">
    <source>
        <dbReference type="EMBL" id="RKD31650.1"/>
    </source>
</evidence>
<dbReference type="AlphaFoldDB" id="A0A419T264"/>
<evidence type="ECO:0008006" key="3">
    <source>
        <dbReference type="Google" id="ProtNLM"/>
    </source>
</evidence>
<dbReference type="RefSeq" id="WP_120169206.1">
    <property type="nucleotide sequence ID" value="NZ_MCIB01000016.1"/>
</dbReference>
<dbReference type="OrthoDB" id="1887429at2"/>
<evidence type="ECO:0000313" key="2">
    <source>
        <dbReference type="Proteomes" id="UP000284177"/>
    </source>
</evidence>
<proteinExistence type="predicted"/>
<dbReference type="Pfam" id="PF02593">
    <property type="entry name" value="DUF166"/>
    <property type="match status" value="1"/>
</dbReference>
<gene>
    <name evidence="1" type="ORF">BET03_12170</name>
</gene>